<name>A0A1M4XBK0_9GAMM</name>
<dbReference type="Gene3D" id="3.30.70.1400">
    <property type="entry name" value="Aminomethyltransferase beta-barrel domains"/>
    <property type="match status" value="1"/>
</dbReference>
<dbReference type="RefSeq" id="WP_084671242.1">
    <property type="nucleotide sequence ID" value="NZ_FQUJ01000005.1"/>
</dbReference>
<dbReference type="SUPFAM" id="SSF103025">
    <property type="entry name" value="Folate-binding domain"/>
    <property type="match status" value="1"/>
</dbReference>
<keyword evidence="2" id="KW-1185">Reference proteome</keyword>
<dbReference type="GO" id="GO:0016226">
    <property type="term" value="P:iron-sulfur cluster assembly"/>
    <property type="evidence" value="ECO:0007669"/>
    <property type="project" value="TreeGrafter"/>
</dbReference>
<dbReference type="Proteomes" id="UP000184346">
    <property type="component" value="Unassembled WGS sequence"/>
</dbReference>
<evidence type="ECO:0000313" key="2">
    <source>
        <dbReference type="Proteomes" id="UP000184346"/>
    </source>
</evidence>
<gene>
    <name evidence="1" type="ORF">SAMN02745148_01400</name>
</gene>
<dbReference type="PIRSF" id="PIRSF006487">
    <property type="entry name" value="GcvT"/>
    <property type="match status" value="1"/>
</dbReference>
<evidence type="ECO:0000313" key="1">
    <source>
        <dbReference type="EMBL" id="SHE90790.1"/>
    </source>
</evidence>
<dbReference type="PANTHER" id="PTHR22602">
    <property type="entry name" value="TRANSFERASE CAF17, MITOCHONDRIAL-RELATED"/>
    <property type="match status" value="1"/>
</dbReference>
<proteinExistence type="predicted"/>
<dbReference type="OrthoDB" id="9796287at2"/>
<dbReference type="Gene3D" id="2.40.30.160">
    <property type="match status" value="1"/>
</dbReference>
<dbReference type="InterPro" id="IPR017703">
    <property type="entry name" value="YgfZ/GCV_T_CS"/>
</dbReference>
<dbReference type="AlphaFoldDB" id="A0A1M4XBK0"/>
<sequence length="351" mass="38347">MTHWSDHLHASGARFASERLVDFGDPDQARHAHDDTVAMPLLHLAVLEIAGADAERFLQGQTSAQLELVDGDFAPLTTFCTAKGRMLANAQLVRVAEGHYWLLLDRDLVDPLKTHLGKFAAFYKVELRRRDDLVLIGLAGRDAPALLEARLDTLPPATWHQAAQGESIALRHPGPVHRFVLCVPQADAAEVWNALARSATPVGNAVWQLHDIKAGLGWLNAAHQDTYLPQMINWEALGGISFKKGCYTGQEVVARAHFRGQVKKRMVRAQLYGAVVPDIGTPVLDASGKRHGEVFSAALDAYGQAEILAVVSTKDDDAPLEVEGQRLKRLKLPYAIERLDPEELAGGASSH</sequence>
<dbReference type="NCBIfam" id="TIGR03317">
    <property type="entry name" value="ygfZ_signature"/>
    <property type="match status" value="1"/>
</dbReference>
<protein>
    <submittedName>
        <fullName evidence="1">Uncharacterized protein</fullName>
    </submittedName>
</protein>
<dbReference type="EMBL" id="FQUJ01000005">
    <property type="protein sequence ID" value="SHE90790.1"/>
    <property type="molecule type" value="Genomic_DNA"/>
</dbReference>
<dbReference type="InterPro" id="IPR045179">
    <property type="entry name" value="YgfZ/GcvT"/>
</dbReference>
<dbReference type="Gene3D" id="3.30.70.1630">
    <property type="match status" value="1"/>
</dbReference>
<dbReference type="STRING" id="1121942.SAMN02745148_01400"/>
<accession>A0A1M4XBK0</accession>
<reference evidence="1 2" key="1">
    <citation type="submission" date="2016-11" db="EMBL/GenBank/DDBJ databases">
        <authorList>
            <person name="Jaros S."/>
            <person name="Januszkiewicz K."/>
            <person name="Wedrychowicz H."/>
        </authorList>
    </citation>
    <scope>NUCLEOTIDE SEQUENCE [LARGE SCALE GENOMIC DNA]</scope>
    <source>
        <strain evidence="1 2">DSM 19980</strain>
    </source>
</reference>
<organism evidence="1 2">
    <name type="scientific">Modicisalibacter ilicicola DSM 19980</name>
    <dbReference type="NCBI Taxonomy" id="1121942"/>
    <lineage>
        <taxon>Bacteria</taxon>
        <taxon>Pseudomonadati</taxon>
        <taxon>Pseudomonadota</taxon>
        <taxon>Gammaproteobacteria</taxon>
        <taxon>Oceanospirillales</taxon>
        <taxon>Halomonadaceae</taxon>
        <taxon>Modicisalibacter</taxon>
    </lineage>
</organism>
<dbReference type="PANTHER" id="PTHR22602:SF0">
    <property type="entry name" value="TRANSFERASE CAF17, MITOCHONDRIAL-RELATED"/>
    <property type="match status" value="1"/>
</dbReference>